<evidence type="ECO:0000313" key="2">
    <source>
        <dbReference type="Proteomes" id="UP000036681"/>
    </source>
</evidence>
<dbReference type="WBParaSite" id="ALUE_0000119801-mRNA-1">
    <property type="protein sequence ID" value="ALUE_0000119801-mRNA-1"/>
    <property type="gene ID" value="ALUE_0000119801"/>
</dbReference>
<feature type="compositionally biased region" description="Polar residues" evidence="1">
    <location>
        <begin position="1"/>
        <end position="11"/>
    </location>
</feature>
<proteinExistence type="predicted"/>
<name>A0A0M3HI53_ASCLU</name>
<evidence type="ECO:0000256" key="1">
    <source>
        <dbReference type="SAM" id="MobiDB-lite"/>
    </source>
</evidence>
<keyword evidence="2" id="KW-1185">Reference proteome</keyword>
<protein>
    <submittedName>
        <fullName evidence="3">Transposase</fullName>
    </submittedName>
</protein>
<dbReference type="Proteomes" id="UP000036681">
    <property type="component" value="Unplaced"/>
</dbReference>
<reference evidence="3" key="1">
    <citation type="submission" date="2017-02" db="UniProtKB">
        <authorList>
            <consortium name="WormBaseParasite"/>
        </authorList>
    </citation>
    <scope>IDENTIFICATION</scope>
</reference>
<feature type="compositionally biased region" description="Basic and acidic residues" evidence="1">
    <location>
        <begin position="30"/>
        <end position="39"/>
    </location>
</feature>
<sequence length="39" mass="4889">MRKTQMKTAITTEMKRVTKKRPNRTMVQRKQSERYDQFR</sequence>
<accession>A0A0M3HI53</accession>
<organism evidence="2 3">
    <name type="scientific">Ascaris lumbricoides</name>
    <name type="common">Giant roundworm</name>
    <dbReference type="NCBI Taxonomy" id="6252"/>
    <lineage>
        <taxon>Eukaryota</taxon>
        <taxon>Metazoa</taxon>
        <taxon>Ecdysozoa</taxon>
        <taxon>Nematoda</taxon>
        <taxon>Chromadorea</taxon>
        <taxon>Rhabditida</taxon>
        <taxon>Spirurina</taxon>
        <taxon>Ascaridomorpha</taxon>
        <taxon>Ascaridoidea</taxon>
        <taxon>Ascarididae</taxon>
        <taxon>Ascaris</taxon>
    </lineage>
</organism>
<dbReference type="AlphaFoldDB" id="A0A0M3HI53"/>
<feature type="region of interest" description="Disordered" evidence="1">
    <location>
        <begin position="1"/>
        <end position="39"/>
    </location>
</feature>
<evidence type="ECO:0000313" key="3">
    <source>
        <dbReference type="WBParaSite" id="ALUE_0000119801-mRNA-1"/>
    </source>
</evidence>